<keyword evidence="2" id="KW-1185">Reference proteome</keyword>
<dbReference type="RefSeq" id="WP_122920955.1">
    <property type="nucleotide sequence ID" value="NZ_RHHQ01000023.1"/>
</dbReference>
<reference evidence="1 2" key="1">
    <citation type="submission" date="2018-10" db="EMBL/GenBank/DDBJ databases">
        <title>Phylogenomics of Brevibacillus.</title>
        <authorList>
            <person name="Dunlap C."/>
        </authorList>
    </citation>
    <scope>NUCLEOTIDE SEQUENCE [LARGE SCALE GENOMIC DNA]</scope>
    <source>
        <strain evidence="1 2">JCM 15716</strain>
    </source>
</reference>
<evidence type="ECO:0000313" key="2">
    <source>
        <dbReference type="Proteomes" id="UP000271031"/>
    </source>
</evidence>
<organism evidence="1 2">
    <name type="scientific">Brevibacillus fluminis</name>
    <dbReference type="NCBI Taxonomy" id="511487"/>
    <lineage>
        <taxon>Bacteria</taxon>
        <taxon>Bacillati</taxon>
        <taxon>Bacillota</taxon>
        <taxon>Bacilli</taxon>
        <taxon>Bacillales</taxon>
        <taxon>Paenibacillaceae</taxon>
        <taxon>Brevibacillus</taxon>
    </lineage>
</organism>
<proteinExistence type="predicted"/>
<evidence type="ECO:0000313" key="1">
    <source>
        <dbReference type="EMBL" id="RNB81273.1"/>
    </source>
</evidence>
<accession>A0A3M8CZX0</accession>
<gene>
    <name evidence="1" type="ORF">EDM56_26535</name>
</gene>
<name>A0A3M8CZX0_9BACL</name>
<dbReference type="EMBL" id="RHHQ01000023">
    <property type="protein sequence ID" value="RNB81273.1"/>
    <property type="molecule type" value="Genomic_DNA"/>
</dbReference>
<comment type="caution">
    <text evidence="1">The sequence shown here is derived from an EMBL/GenBank/DDBJ whole genome shotgun (WGS) entry which is preliminary data.</text>
</comment>
<sequence>MIGNSHDRGFVQRFLEIGQLQQHQHQLFVFSCKRSSHSCGESSTAASFLIYLTSDPLLLLVIKMTLSHSDWVIFDLGDFF</sequence>
<dbReference type="AlphaFoldDB" id="A0A3M8CZX0"/>
<protein>
    <submittedName>
        <fullName evidence="1">Uncharacterized protein</fullName>
    </submittedName>
</protein>
<dbReference type="Proteomes" id="UP000271031">
    <property type="component" value="Unassembled WGS sequence"/>
</dbReference>